<proteinExistence type="predicted"/>
<dbReference type="OMA" id="VSSFCQK"/>
<dbReference type="AlphaFoldDB" id="A0A059CNN2"/>
<sequence length="502" mass="55009">MEPWTPLFGIFLSSPTPETDASRWLQESFSPSSTSASAAAPITTASFLSLLAKAHDAVAQGGPFPSSPPPARTRRVMFIQTLPAMVQSRILSFLALKHRRFRAADLSGLARGILGGGEEVDFWVEKAARHLLDVLPESSYEGISRLGLDSGGERSGDEFGAVPAWLKNEVAATRVLLPWLPVSLDEFNSAESFPDGKKNEELSSEAGEIEAEPMDEDVEGVEICDSLGVPLEPEIQDEAMSLRAQIANFESTSRTVALANAIHEICLGKGLNSVQVLELIEPWKADDEAASILISHLTDGSEKEFTWPSLALCSVILPRLLVLEGPVTRVLLTATIEYCKLHQKATEYALLLPLMMRKEGINNPVCEAITRIIKECLHPAHVTAFCHKLLCDGKNNKRFVCLPSHQCLISPELVWTESLFNLFQNLLNYNIHLTQGSVDCIIDSVQKLSLRFSKSLKFGNFLLCLVTKCSSSLKSHKQSLTKAVECTNTLVTKSILSKLSNL</sequence>
<dbReference type="FunCoup" id="A0A059CNN2">
    <property type="interactions" value="646"/>
</dbReference>
<organism evidence="2">
    <name type="scientific">Eucalyptus grandis</name>
    <name type="common">Flooded gum</name>
    <dbReference type="NCBI Taxonomy" id="71139"/>
    <lineage>
        <taxon>Eukaryota</taxon>
        <taxon>Viridiplantae</taxon>
        <taxon>Streptophyta</taxon>
        <taxon>Embryophyta</taxon>
        <taxon>Tracheophyta</taxon>
        <taxon>Spermatophyta</taxon>
        <taxon>Magnoliopsida</taxon>
        <taxon>eudicotyledons</taxon>
        <taxon>Gunneridae</taxon>
        <taxon>Pentapetalae</taxon>
        <taxon>rosids</taxon>
        <taxon>malvids</taxon>
        <taxon>Myrtales</taxon>
        <taxon>Myrtaceae</taxon>
        <taxon>Myrtoideae</taxon>
        <taxon>Eucalypteae</taxon>
        <taxon>Eucalyptus</taxon>
    </lineage>
</organism>
<dbReference type="InterPro" id="IPR039685">
    <property type="entry name" value="FANCE"/>
</dbReference>
<dbReference type="GO" id="GO:0010705">
    <property type="term" value="P:meiotic DNA double-strand break processing involved in reciprocal meiotic recombination"/>
    <property type="evidence" value="ECO:0007669"/>
    <property type="project" value="EnsemblPlants"/>
</dbReference>
<accession>A0A059CNN2</accession>
<gene>
    <name evidence="2" type="ORF">EUGRSUZ_C00905</name>
</gene>
<evidence type="ECO:0000313" key="2">
    <source>
        <dbReference type="EMBL" id="KCW79535.1"/>
    </source>
</evidence>
<feature type="region of interest" description="Disordered" evidence="1">
    <location>
        <begin position="191"/>
        <end position="214"/>
    </location>
</feature>
<name>A0A059CNN2_EUCGR</name>
<dbReference type="PANTHER" id="PTHR32094">
    <property type="entry name" value="FANCONI ANEMIA GROUP E PROTEIN"/>
    <property type="match status" value="1"/>
</dbReference>
<dbReference type="Gene3D" id="1.25.40.480">
    <property type="match status" value="1"/>
</dbReference>
<dbReference type="PANTHER" id="PTHR32094:SF5">
    <property type="entry name" value="FANCONI ANEMIA GROUP E PROTEIN"/>
    <property type="match status" value="1"/>
</dbReference>
<dbReference type="GO" id="GO:0036297">
    <property type="term" value="P:interstrand cross-link repair"/>
    <property type="evidence" value="ECO:0007669"/>
    <property type="project" value="InterPro"/>
</dbReference>
<protein>
    <submittedName>
        <fullName evidence="2">Uncharacterized protein</fullName>
    </submittedName>
</protein>
<dbReference type="Gramene" id="KCW79535">
    <property type="protein sequence ID" value="KCW79535"/>
    <property type="gene ID" value="EUGRSUZ_C00905"/>
</dbReference>
<dbReference type="InParanoid" id="A0A059CNN2"/>
<dbReference type="STRING" id="71139.A0A059CNN2"/>
<dbReference type="EMBL" id="KK198755">
    <property type="protein sequence ID" value="KCW79535.1"/>
    <property type="molecule type" value="Genomic_DNA"/>
</dbReference>
<reference evidence="2" key="1">
    <citation type="submission" date="2013-07" db="EMBL/GenBank/DDBJ databases">
        <title>The genome of Eucalyptus grandis.</title>
        <authorList>
            <person name="Schmutz J."/>
            <person name="Hayes R."/>
            <person name="Myburg A."/>
            <person name="Tuskan G."/>
            <person name="Grattapaglia D."/>
            <person name="Rokhsar D.S."/>
        </authorList>
    </citation>
    <scope>NUCLEOTIDE SEQUENCE</scope>
    <source>
        <tissue evidence="2">Leaf extractions</tissue>
    </source>
</reference>
<dbReference type="GO" id="GO:0043240">
    <property type="term" value="C:Fanconi anaemia nuclear complex"/>
    <property type="evidence" value="ECO:0000318"/>
    <property type="project" value="GO_Central"/>
</dbReference>
<evidence type="ECO:0000256" key="1">
    <source>
        <dbReference type="SAM" id="MobiDB-lite"/>
    </source>
</evidence>
<dbReference type="eggNOG" id="ENOG502QR36">
    <property type="taxonomic scope" value="Eukaryota"/>
</dbReference>